<keyword evidence="8 17" id="KW-0812">Transmembrane</keyword>
<dbReference type="FunFam" id="3.30.565.10:FF:000010">
    <property type="entry name" value="Sensor histidine kinase RcsC"/>
    <property type="match status" value="1"/>
</dbReference>
<dbReference type="AlphaFoldDB" id="A0A0C1ZBM7"/>
<dbReference type="InterPro" id="IPR036641">
    <property type="entry name" value="HPT_dom_sf"/>
</dbReference>
<evidence type="ECO:0000256" key="16">
    <source>
        <dbReference type="PROSITE-ProRule" id="PRU00169"/>
    </source>
</evidence>
<evidence type="ECO:0000256" key="3">
    <source>
        <dbReference type="ARBA" id="ARBA00012438"/>
    </source>
</evidence>
<evidence type="ECO:0000259" key="20">
    <source>
        <dbReference type="PROSITE" id="PS50110"/>
    </source>
</evidence>
<keyword evidence="6 16" id="KW-0597">Phosphoprotein</keyword>
<sequence length="1200" mass="135952">MKLFAFIAALLTTLSFNASARDFLNAEDRTFLDNQSTLKVGVLEGDWLPYWGDLASKEGINIEYAETMLHDLNIEAEYVPYRTLNTLFDGLENGEIDLTVGFVATKKRAERFLYSDPIFHTLRLVWLRDSALENTPLDELKWVCVQDSSACDQIDVLGFKHVHSVRNNMMMTASLNSGAADAAVVGLSTLSSYGFKNPKGELTGKVVYNKSLTPGEVTIFTGKESTQLMDIITKYIKHSKESKHSRVHIEANINILHNELMLDILEQQQGHQTVRYTIQDNVYPLSYLDPKTGEIKGYVHDLLKLMEQKSMIKFEYVPANGRDVDLMLQENLVDLLPARNIALTDKKRFITTRTLGYLQFGYIKSLNSNAEENVAILDRSGNFYPHFLDHSEYSSAEVYRDFDNLMAAFEEGEISHAFVNQSLIDNHYYDGQGKTFEAVTPPTGIQLKVRLGMELRKDSEFLRRVLNTVLKITTDAELKQLMERHDKVTVHYGVDKEIVVIWALVGVCALLVAVLIYILRTGHLTRKIKRKEYETKVRQRQNRWLSSVLDHIPNKILISDDNHQQILANKPYLSMLQRCNTDSNITNEQRELVLKLTKDTDYPVPDEIVTTLCSLGKKHYRVRRQSLLHPEEGTRFHMTVFDDITELKKKECALKASNLKAMQAIEAREHFLAVISHELRTPIAAMLGLMELLEQDLDRPESKELLKSAMLSAERLQLHVNDILDFSKVDANQLQLDVHSGNVYEELGSSLRSFEKAVEQKALAFEVNWQPTPYALVNLDWLRVNQIINNLLSNAVKFTDKGKISVNIHVRANELVFSVQDSGCGMSKAQLDALFQPFVQGDKSISRRFGGTGLGMSIVKKLVDIMNGTIEVNSKQGKGTEITVRLPMTSQPLDLTGMGPIYTEDKQIQRWLNTWQVTLDEFELKHHVIEPEPHYSNVYPDLIQQKLNTSSTMPNHWTQPTTCQWQGRVLVVDDDAINRLLFKRQFEKLGVCCQLAASGSEAIELLKQAQDDNAFAPISLIISDCHMPDLDGYQLTQKLKASSEFASLPVVGCTAENSRNVIEKAEQNGMESVLFKPYNLDDLKTLCEQYLAMSFSSETQSDWLDAYHHEEKAEMAHVVCEALSNDIALIHSGEESLKSVAHRIKGSAAALNLTQLKHSAQQCEMLIGTEQEQQARTALLNELETIIATTKQWLDLSENN</sequence>
<evidence type="ECO:0000256" key="12">
    <source>
        <dbReference type="ARBA" id="ARBA00022989"/>
    </source>
</evidence>
<dbReference type="Gene3D" id="1.10.287.130">
    <property type="match status" value="1"/>
</dbReference>
<keyword evidence="14 17" id="KW-0472">Membrane</keyword>
<dbReference type="Gene3D" id="3.40.50.2300">
    <property type="match status" value="1"/>
</dbReference>
<gene>
    <name evidence="22" type="ORF">H735_25650</name>
</gene>
<evidence type="ECO:0000259" key="19">
    <source>
        <dbReference type="PROSITE" id="PS50109"/>
    </source>
</evidence>
<dbReference type="CDD" id="cd00082">
    <property type="entry name" value="HisKA"/>
    <property type="match status" value="1"/>
</dbReference>
<evidence type="ECO:0000256" key="9">
    <source>
        <dbReference type="ARBA" id="ARBA00022777"/>
    </source>
</evidence>
<dbReference type="SUPFAM" id="SSF53850">
    <property type="entry name" value="Periplasmic binding protein-like II"/>
    <property type="match status" value="2"/>
</dbReference>
<keyword evidence="9 22" id="KW-0418">Kinase</keyword>
<organism evidence="22 23">
    <name type="scientific">Vibrio owensii CAIM 1854 = LMG 25443</name>
    <dbReference type="NCBI Taxonomy" id="1229493"/>
    <lineage>
        <taxon>Bacteria</taxon>
        <taxon>Pseudomonadati</taxon>
        <taxon>Pseudomonadota</taxon>
        <taxon>Gammaproteobacteria</taxon>
        <taxon>Vibrionales</taxon>
        <taxon>Vibrionaceae</taxon>
        <taxon>Vibrio</taxon>
    </lineage>
</organism>
<feature type="chain" id="PRO_5002144109" description="histidine kinase" evidence="18">
    <location>
        <begin position="21"/>
        <end position="1200"/>
    </location>
</feature>
<feature type="domain" description="Histidine kinase" evidence="19">
    <location>
        <begin position="674"/>
        <end position="890"/>
    </location>
</feature>
<comment type="subcellular location">
    <subcellularLocation>
        <location evidence="2">Cell inner membrane</location>
        <topology evidence="2">Multi-pass membrane protein</topology>
    </subcellularLocation>
</comment>
<dbReference type="PANTHER" id="PTHR43047:SF72">
    <property type="entry name" value="OSMOSENSING HISTIDINE PROTEIN KINASE SLN1"/>
    <property type="match status" value="1"/>
</dbReference>
<evidence type="ECO:0000256" key="7">
    <source>
        <dbReference type="ARBA" id="ARBA00022679"/>
    </source>
</evidence>
<comment type="catalytic activity">
    <reaction evidence="1">
        <text>ATP + protein L-histidine = ADP + protein N-phospho-L-histidine.</text>
        <dbReference type="EC" id="2.7.13.3"/>
    </reaction>
</comment>
<feature type="modified residue" description="Phosphohistidine" evidence="15">
    <location>
        <position position="1142"/>
    </location>
</feature>
<feature type="signal peptide" evidence="18">
    <location>
        <begin position="1"/>
        <end position="20"/>
    </location>
</feature>
<dbReference type="SUPFAM" id="SSF47226">
    <property type="entry name" value="Histidine-containing phosphotransfer domain, HPT domain"/>
    <property type="match status" value="1"/>
</dbReference>
<reference evidence="22 23" key="1">
    <citation type="submission" date="2014-07" db="EMBL/GenBank/DDBJ databases">
        <title>Unique and conserved regions in Vibrio harveyi and related species in comparison with the shrimp pathogen Vibrio harveyi CAIM 1792.</title>
        <authorList>
            <person name="Espinoza-Valles I."/>
            <person name="Vora G."/>
            <person name="Leekitcharoenphon P."/>
            <person name="Ussery D."/>
            <person name="Hoj L."/>
            <person name="Gomez-Gil B."/>
        </authorList>
    </citation>
    <scope>NUCLEOTIDE SEQUENCE [LARGE SCALE GENOMIC DNA]</scope>
    <source>
        <strain evidence="23">CAIM 1854 / LMG 25443</strain>
    </source>
</reference>
<feature type="transmembrane region" description="Helical" evidence="17">
    <location>
        <begin position="499"/>
        <end position="519"/>
    </location>
</feature>
<feature type="domain" description="HPt" evidence="21">
    <location>
        <begin position="1096"/>
        <end position="1200"/>
    </location>
</feature>
<dbReference type="Pfam" id="PF00072">
    <property type="entry name" value="Response_reg"/>
    <property type="match status" value="1"/>
</dbReference>
<dbReference type="GO" id="GO:0000155">
    <property type="term" value="F:phosphorelay sensor kinase activity"/>
    <property type="evidence" value="ECO:0007669"/>
    <property type="project" value="InterPro"/>
</dbReference>
<keyword evidence="18" id="KW-0732">Signal</keyword>
<dbReference type="Proteomes" id="UP000031586">
    <property type="component" value="Unassembled WGS sequence"/>
</dbReference>
<dbReference type="Pfam" id="PF02518">
    <property type="entry name" value="HATPase_c"/>
    <property type="match status" value="1"/>
</dbReference>
<dbReference type="Pfam" id="PF00497">
    <property type="entry name" value="SBP_bac_3"/>
    <property type="match status" value="2"/>
</dbReference>
<keyword evidence="12 17" id="KW-1133">Transmembrane helix</keyword>
<dbReference type="InterPro" id="IPR001789">
    <property type="entry name" value="Sig_transdc_resp-reg_receiver"/>
</dbReference>
<keyword evidence="13" id="KW-0902">Two-component regulatory system</keyword>
<evidence type="ECO:0000256" key="14">
    <source>
        <dbReference type="ARBA" id="ARBA00023136"/>
    </source>
</evidence>
<dbReference type="Gene3D" id="3.30.565.10">
    <property type="entry name" value="Histidine kinase-like ATPase, C-terminal domain"/>
    <property type="match status" value="1"/>
</dbReference>
<evidence type="ECO:0000313" key="22">
    <source>
        <dbReference type="EMBL" id="KIF50236.1"/>
    </source>
</evidence>
<evidence type="ECO:0000256" key="17">
    <source>
        <dbReference type="SAM" id="Phobius"/>
    </source>
</evidence>
<dbReference type="CDD" id="cd17546">
    <property type="entry name" value="REC_hyHK_CKI1_RcsC-like"/>
    <property type="match status" value="1"/>
</dbReference>
<dbReference type="InterPro" id="IPR008207">
    <property type="entry name" value="Sig_transdc_His_kin_Hpt_dom"/>
</dbReference>
<dbReference type="RefSeq" id="WP_020195970.1">
    <property type="nucleotide sequence ID" value="NZ_BAOH01000035.1"/>
</dbReference>
<dbReference type="SUPFAM" id="SSF55874">
    <property type="entry name" value="ATPase domain of HSP90 chaperone/DNA topoisomerase II/histidine kinase"/>
    <property type="match status" value="1"/>
</dbReference>
<dbReference type="PROSITE" id="PS50894">
    <property type="entry name" value="HPT"/>
    <property type="match status" value="1"/>
</dbReference>
<dbReference type="SMART" id="SM00388">
    <property type="entry name" value="HisKA"/>
    <property type="match status" value="1"/>
</dbReference>
<dbReference type="PRINTS" id="PR00344">
    <property type="entry name" value="BCTRLSENSOR"/>
</dbReference>
<evidence type="ECO:0000256" key="15">
    <source>
        <dbReference type="PROSITE-ProRule" id="PRU00110"/>
    </source>
</evidence>
<dbReference type="PATRIC" id="fig|1229493.5.peg.4704"/>
<keyword evidence="11" id="KW-0547">Nucleotide-binding</keyword>
<dbReference type="GO" id="GO:0009927">
    <property type="term" value="F:histidine phosphotransfer kinase activity"/>
    <property type="evidence" value="ECO:0007669"/>
    <property type="project" value="TreeGrafter"/>
</dbReference>
<dbReference type="InterPro" id="IPR011006">
    <property type="entry name" value="CheY-like_superfamily"/>
</dbReference>
<dbReference type="GO" id="GO:0005886">
    <property type="term" value="C:plasma membrane"/>
    <property type="evidence" value="ECO:0007669"/>
    <property type="project" value="UniProtKB-SubCell"/>
</dbReference>
<accession>A0A0C1ZBM7</accession>
<evidence type="ECO:0000313" key="23">
    <source>
        <dbReference type="Proteomes" id="UP000031586"/>
    </source>
</evidence>
<dbReference type="PROSITE" id="PS50110">
    <property type="entry name" value="RESPONSE_REGULATORY"/>
    <property type="match status" value="1"/>
</dbReference>
<dbReference type="SUPFAM" id="SSF52172">
    <property type="entry name" value="CheY-like"/>
    <property type="match status" value="1"/>
</dbReference>
<dbReference type="InterPro" id="IPR036097">
    <property type="entry name" value="HisK_dim/P_sf"/>
</dbReference>
<evidence type="ECO:0000256" key="5">
    <source>
        <dbReference type="ARBA" id="ARBA00022519"/>
    </source>
</evidence>
<dbReference type="CDD" id="cd16922">
    <property type="entry name" value="HATPase_EvgS-ArcB-TorS-like"/>
    <property type="match status" value="1"/>
</dbReference>
<keyword evidence="5" id="KW-0997">Cell inner membrane</keyword>
<name>A0A0C1ZBM7_9VIBR</name>
<dbReference type="Gene3D" id="3.40.190.10">
    <property type="entry name" value="Periplasmic binding protein-like II"/>
    <property type="match status" value="4"/>
</dbReference>
<dbReference type="Pfam" id="PF00512">
    <property type="entry name" value="HisKA"/>
    <property type="match status" value="1"/>
</dbReference>
<dbReference type="EC" id="2.7.13.3" evidence="3"/>
<dbReference type="GO" id="GO:0016787">
    <property type="term" value="F:hydrolase activity"/>
    <property type="evidence" value="ECO:0007669"/>
    <property type="project" value="UniProtKB-KW"/>
</dbReference>
<dbReference type="InterPro" id="IPR001638">
    <property type="entry name" value="Solute-binding_3/MltF_N"/>
</dbReference>
<keyword evidence="4" id="KW-1003">Cell membrane</keyword>
<evidence type="ECO:0000256" key="6">
    <source>
        <dbReference type="ARBA" id="ARBA00022553"/>
    </source>
</evidence>
<protein>
    <recommendedName>
        <fullName evidence="3">histidine kinase</fullName>
        <ecNumber evidence="3">2.7.13.3</ecNumber>
    </recommendedName>
</protein>
<dbReference type="Pfam" id="PF01627">
    <property type="entry name" value="Hpt"/>
    <property type="match status" value="1"/>
</dbReference>
<dbReference type="SMART" id="SM00387">
    <property type="entry name" value="HATPase_c"/>
    <property type="match status" value="1"/>
</dbReference>
<evidence type="ECO:0000256" key="11">
    <source>
        <dbReference type="ARBA" id="ARBA00022840"/>
    </source>
</evidence>
<dbReference type="SMART" id="SM00062">
    <property type="entry name" value="PBPb"/>
    <property type="match status" value="1"/>
</dbReference>
<comment type="caution">
    <text evidence="22">The sequence shown here is derived from an EMBL/GenBank/DDBJ whole genome shotgun (WGS) entry which is preliminary data.</text>
</comment>
<dbReference type="InterPro" id="IPR036890">
    <property type="entry name" value="HATPase_C_sf"/>
</dbReference>
<evidence type="ECO:0000256" key="1">
    <source>
        <dbReference type="ARBA" id="ARBA00000085"/>
    </source>
</evidence>
<dbReference type="InterPro" id="IPR005467">
    <property type="entry name" value="His_kinase_dom"/>
</dbReference>
<keyword evidence="7" id="KW-0808">Transferase</keyword>
<evidence type="ECO:0000256" key="4">
    <source>
        <dbReference type="ARBA" id="ARBA00022475"/>
    </source>
</evidence>
<dbReference type="Gene3D" id="1.20.120.160">
    <property type="entry name" value="HPT domain"/>
    <property type="match status" value="1"/>
</dbReference>
<evidence type="ECO:0000256" key="2">
    <source>
        <dbReference type="ARBA" id="ARBA00004429"/>
    </source>
</evidence>
<dbReference type="InterPro" id="IPR004358">
    <property type="entry name" value="Sig_transdc_His_kin-like_C"/>
</dbReference>
<feature type="modified residue" description="4-aspartylphosphate" evidence="16">
    <location>
        <position position="1024"/>
    </location>
</feature>
<evidence type="ECO:0000256" key="8">
    <source>
        <dbReference type="ARBA" id="ARBA00022692"/>
    </source>
</evidence>
<dbReference type="InterPro" id="IPR003594">
    <property type="entry name" value="HATPase_dom"/>
</dbReference>
<feature type="domain" description="Response regulatory" evidence="20">
    <location>
        <begin position="968"/>
        <end position="1091"/>
    </location>
</feature>
<dbReference type="CDD" id="cd00088">
    <property type="entry name" value="HPT"/>
    <property type="match status" value="1"/>
</dbReference>
<dbReference type="SUPFAM" id="SSF47384">
    <property type="entry name" value="Homodimeric domain of signal transducing histidine kinase"/>
    <property type="match status" value="1"/>
</dbReference>
<dbReference type="SMART" id="SM00448">
    <property type="entry name" value="REC"/>
    <property type="match status" value="1"/>
</dbReference>
<evidence type="ECO:0000256" key="13">
    <source>
        <dbReference type="ARBA" id="ARBA00023012"/>
    </source>
</evidence>
<dbReference type="PROSITE" id="PS50109">
    <property type="entry name" value="HIS_KIN"/>
    <property type="match status" value="1"/>
</dbReference>
<keyword evidence="10" id="KW-0378">Hydrolase</keyword>
<dbReference type="EMBL" id="JPRD01000055">
    <property type="protein sequence ID" value="KIF50236.1"/>
    <property type="molecule type" value="Genomic_DNA"/>
</dbReference>
<keyword evidence="11" id="KW-0067">ATP-binding</keyword>
<evidence type="ECO:0000256" key="18">
    <source>
        <dbReference type="SAM" id="SignalP"/>
    </source>
</evidence>
<proteinExistence type="predicted"/>
<evidence type="ECO:0000256" key="10">
    <source>
        <dbReference type="ARBA" id="ARBA00022801"/>
    </source>
</evidence>
<dbReference type="PANTHER" id="PTHR43047">
    <property type="entry name" value="TWO-COMPONENT HISTIDINE PROTEIN KINASE"/>
    <property type="match status" value="1"/>
</dbReference>
<dbReference type="InterPro" id="IPR003661">
    <property type="entry name" value="HisK_dim/P_dom"/>
</dbReference>
<evidence type="ECO:0000259" key="21">
    <source>
        <dbReference type="PROSITE" id="PS50894"/>
    </source>
</evidence>